<keyword evidence="2" id="KW-0808">Transferase</keyword>
<dbReference type="Proteomes" id="UP000199205">
    <property type="component" value="Unassembled WGS sequence"/>
</dbReference>
<proteinExistence type="predicted"/>
<dbReference type="InterPro" id="IPR027417">
    <property type="entry name" value="P-loop_NTPase"/>
</dbReference>
<evidence type="ECO:0000259" key="1">
    <source>
        <dbReference type="SMART" id="SM00763"/>
    </source>
</evidence>
<dbReference type="Pfam" id="PF06798">
    <property type="entry name" value="PrkA"/>
    <property type="match status" value="1"/>
</dbReference>
<dbReference type="InterPro" id="IPR010650">
    <property type="entry name" value="PrkA_C"/>
</dbReference>
<dbReference type="PANTHER" id="PTHR30267:SF2">
    <property type="entry name" value="PROTEIN PRKA"/>
    <property type="match status" value="1"/>
</dbReference>
<dbReference type="Pfam" id="PF08298">
    <property type="entry name" value="AAA_PrkA"/>
    <property type="match status" value="1"/>
</dbReference>
<dbReference type="EMBL" id="FMAF01000003">
    <property type="protein sequence ID" value="SCB20499.1"/>
    <property type="molecule type" value="Genomic_DNA"/>
</dbReference>
<keyword evidence="2" id="KW-0418">Kinase</keyword>
<dbReference type="NCBIfam" id="NF011999">
    <property type="entry name" value="PRK15455.1"/>
    <property type="match status" value="1"/>
</dbReference>
<evidence type="ECO:0000313" key="3">
    <source>
        <dbReference type="Proteomes" id="UP000199205"/>
    </source>
</evidence>
<sequence length="648" mass="74141">MSNNDVLFNTFARSFEARREVEMSFSEYLDACRDDPLMYANASERLLAAMGEPLLIDTAKDTRLGRIFMNRTIRTYPAFAGFFGMEETIERIVAFFRHAAQGLEERKQILYLLGPVGGGKSSLAERLKSLMEVHPIYVLKAGNELSPVFESPLSLFDPVTMGPMIEERYGIPRRRLTGLMSPWCLKRLEEFEGDISRFRIVRMQPSRLRQIAVAKTEPGDENNQDISSLVGKVDIRKLESLAQNDPDAYSYSGALNRANQGILEFVEMFKAPIKMLHPLLTATQEGNYIGTENIGAIPFSGIILAHSNESEWQTFKANKNNEAFIDRICVVKVPYCLRVTEEQKIYEKLIEESELSDAPCAPSTLETLARFTVLTRLSKHENSTAFSKLRVYDGESLKETDPRARSVQEYRDSAGVDEGMDGASTRFAFKVLAATFNYDTTEIGADPVHLMYMLEQSIRREQLPLETEKLYIEFIKSELGPRYAEFIGHEIQKAYLESYSDYGQNLFDRYVDYADAWIEDVDFKDPDTGQLLDRELLNQELTKIEKPAGIANPKDFRNEIVKFCLRARASHGGKNPSWTSYEKIREVIEKRMFSQVEDLLPVISFGSKKDGESEKKHGEFVERMMARGYTERQVRRLVEWYMRVKQAG</sequence>
<dbReference type="GO" id="GO:0004672">
    <property type="term" value="F:protein kinase activity"/>
    <property type="evidence" value="ECO:0007669"/>
    <property type="project" value="InterPro"/>
</dbReference>
<dbReference type="PANTHER" id="PTHR30267">
    <property type="entry name" value="PROTEIN KINASE PRKA"/>
    <property type="match status" value="1"/>
</dbReference>
<reference evidence="2 3" key="1">
    <citation type="submission" date="2016-08" db="EMBL/GenBank/DDBJ databases">
        <authorList>
            <person name="Seilhamer J.J."/>
        </authorList>
    </citation>
    <scope>NUCLEOTIDE SEQUENCE [LARGE SCALE GENOMIC DNA]</scope>
    <source>
        <strain evidence="2 3">P1-7</strain>
    </source>
</reference>
<organism evidence="2 3">
    <name type="scientific">Rhizobium lusitanum</name>
    <dbReference type="NCBI Taxonomy" id="293958"/>
    <lineage>
        <taxon>Bacteria</taxon>
        <taxon>Pseudomonadati</taxon>
        <taxon>Pseudomonadota</taxon>
        <taxon>Alphaproteobacteria</taxon>
        <taxon>Hyphomicrobiales</taxon>
        <taxon>Rhizobiaceae</taxon>
        <taxon>Rhizobium/Agrobacterium group</taxon>
        <taxon>Rhizobium</taxon>
    </lineage>
</organism>
<dbReference type="InterPro" id="IPR016230">
    <property type="entry name" value="PrkA/YeaG"/>
</dbReference>
<dbReference type="RefSeq" id="WP_037200054.1">
    <property type="nucleotide sequence ID" value="NZ_FMAF01000003.1"/>
</dbReference>
<feature type="domain" description="PrkA AAA" evidence="1">
    <location>
        <begin position="23"/>
        <end position="384"/>
    </location>
</feature>
<dbReference type="InterPro" id="IPR013153">
    <property type="entry name" value="Prk_AAA"/>
</dbReference>
<dbReference type="SUPFAM" id="SSF52540">
    <property type="entry name" value="P-loop containing nucleoside triphosphate hydrolases"/>
    <property type="match status" value="1"/>
</dbReference>
<dbReference type="AlphaFoldDB" id="A0A1C3UYJ3"/>
<dbReference type="InterPro" id="IPR057741">
    <property type="entry name" value="YeaG"/>
</dbReference>
<dbReference type="OrthoDB" id="9761914at2"/>
<dbReference type="PIRSF" id="PIRSF000549">
    <property type="entry name" value="Ser_prot_kin"/>
    <property type="match status" value="1"/>
</dbReference>
<dbReference type="Gene3D" id="3.40.50.300">
    <property type="entry name" value="P-loop containing nucleotide triphosphate hydrolases"/>
    <property type="match status" value="1"/>
</dbReference>
<gene>
    <name evidence="2" type="ORF">GA0061101_103565</name>
</gene>
<evidence type="ECO:0000313" key="2">
    <source>
        <dbReference type="EMBL" id="SCB20499.1"/>
    </source>
</evidence>
<accession>A0A1C3UYJ3</accession>
<name>A0A1C3UYJ3_9HYPH</name>
<dbReference type="SMART" id="SM00763">
    <property type="entry name" value="AAA_PrkA"/>
    <property type="match status" value="1"/>
</dbReference>
<protein>
    <submittedName>
        <fullName evidence="2">Putative serine protein kinase, PrkA</fullName>
    </submittedName>
</protein>